<dbReference type="Proteomes" id="UP000598174">
    <property type="component" value="Unassembled WGS sequence"/>
</dbReference>
<dbReference type="GO" id="GO:0016787">
    <property type="term" value="F:hydrolase activity"/>
    <property type="evidence" value="ECO:0007669"/>
    <property type="project" value="UniProtKB-KW"/>
</dbReference>
<dbReference type="RefSeq" id="WP_203817767.1">
    <property type="nucleotide sequence ID" value="NZ_BAAABP010000058.1"/>
</dbReference>
<dbReference type="InterPro" id="IPR023365">
    <property type="entry name" value="Sortase_dom-sf"/>
</dbReference>
<evidence type="ECO:0008006" key="4">
    <source>
        <dbReference type="Google" id="ProtNLM"/>
    </source>
</evidence>
<organism evidence="2 3">
    <name type="scientific">Paractinoplanes ferrugineus</name>
    <dbReference type="NCBI Taxonomy" id="113564"/>
    <lineage>
        <taxon>Bacteria</taxon>
        <taxon>Bacillati</taxon>
        <taxon>Actinomycetota</taxon>
        <taxon>Actinomycetes</taxon>
        <taxon>Micromonosporales</taxon>
        <taxon>Micromonosporaceae</taxon>
        <taxon>Paractinoplanes</taxon>
    </lineage>
</organism>
<keyword evidence="1" id="KW-0378">Hydrolase</keyword>
<proteinExistence type="predicted"/>
<reference evidence="2" key="1">
    <citation type="submission" date="2021-01" db="EMBL/GenBank/DDBJ databases">
        <title>Whole genome shotgun sequence of Actinoplanes ferrugineus NBRC 15555.</title>
        <authorList>
            <person name="Komaki H."/>
            <person name="Tamura T."/>
        </authorList>
    </citation>
    <scope>NUCLEOTIDE SEQUENCE</scope>
    <source>
        <strain evidence="2">NBRC 15555</strain>
    </source>
</reference>
<dbReference type="SUPFAM" id="SSF63817">
    <property type="entry name" value="Sortase"/>
    <property type="match status" value="1"/>
</dbReference>
<accession>A0A919J1I5</accession>
<sequence>MTESYFPPAPAAGLREFRVLAPSMPVRLAVPAIGISTTVAPIGLRADRTLDLPPALGDAPAGWLRETRTPGELGPSLIAGHAISAAGAPAVFYRLRLLRPGDRLEVRRADHVTARFVVVGVGVYPAEALPADHTYGPPDQATLTLLTVGGAQDRSLVVSTRLLPED</sequence>
<dbReference type="CDD" id="cd05829">
    <property type="entry name" value="Sortase_F"/>
    <property type="match status" value="1"/>
</dbReference>
<dbReference type="InterPro" id="IPR005754">
    <property type="entry name" value="Sortase"/>
</dbReference>
<dbReference type="Gene3D" id="2.40.260.10">
    <property type="entry name" value="Sortase"/>
    <property type="match status" value="1"/>
</dbReference>
<comment type="caution">
    <text evidence="2">The sequence shown here is derived from an EMBL/GenBank/DDBJ whole genome shotgun (WGS) entry which is preliminary data.</text>
</comment>
<dbReference type="Pfam" id="PF04203">
    <property type="entry name" value="Sortase"/>
    <property type="match status" value="1"/>
</dbReference>
<dbReference type="InterPro" id="IPR042001">
    <property type="entry name" value="Sortase_F"/>
</dbReference>
<dbReference type="EMBL" id="BOMM01000027">
    <property type="protein sequence ID" value="GIE11218.1"/>
    <property type="molecule type" value="Genomic_DNA"/>
</dbReference>
<evidence type="ECO:0000313" key="2">
    <source>
        <dbReference type="EMBL" id="GIE11218.1"/>
    </source>
</evidence>
<protein>
    <recommendedName>
        <fullName evidence="4">Sortase family protein</fullName>
    </recommendedName>
</protein>
<evidence type="ECO:0000256" key="1">
    <source>
        <dbReference type="ARBA" id="ARBA00022801"/>
    </source>
</evidence>
<keyword evidence="3" id="KW-1185">Reference proteome</keyword>
<evidence type="ECO:0000313" key="3">
    <source>
        <dbReference type="Proteomes" id="UP000598174"/>
    </source>
</evidence>
<gene>
    <name evidence="2" type="ORF">Afe05nite_30580</name>
</gene>
<name>A0A919J1I5_9ACTN</name>
<dbReference type="AlphaFoldDB" id="A0A919J1I5"/>